<evidence type="ECO:0000256" key="1">
    <source>
        <dbReference type="SAM" id="Phobius"/>
    </source>
</evidence>
<dbReference type="AlphaFoldDB" id="I3EKN1"/>
<dbReference type="InParanoid" id="I3EKN1"/>
<feature type="transmembrane region" description="Helical" evidence="1">
    <location>
        <begin position="145"/>
        <end position="175"/>
    </location>
</feature>
<dbReference type="HOGENOM" id="CLU_1468576_0_0_1"/>
<feature type="transmembrane region" description="Helical" evidence="1">
    <location>
        <begin position="12"/>
        <end position="33"/>
    </location>
</feature>
<protein>
    <submittedName>
        <fullName evidence="2">Uncharacterized protein</fullName>
    </submittedName>
</protein>
<accession>I3EKN1</accession>
<evidence type="ECO:0000313" key="3">
    <source>
        <dbReference type="Proteomes" id="UP000002872"/>
    </source>
</evidence>
<feature type="transmembrane region" description="Helical" evidence="1">
    <location>
        <begin position="94"/>
        <end position="124"/>
    </location>
</feature>
<dbReference type="Proteomes" id="UP000002872">
    <property type="component" value="Unassembled WGS sequence"/>
</dbReference>
<dbReference type="VEuPathDB" id="MicrosporidiaDB:NEQG_00548"/>
<gene>
    <name evidence="2" type="ORF">NEQG_00548</name>
</gene>
<keyword evidence="3" id="KW-1185">Reference proteome</keyword>
<keyword evidence="1" id="KW-0812">Transmembrane</keyword>
<name>I3EKN1_NEMP3</name>
<keyword evidence="1" id="KW-0472">Membrane</keyword>
<proteinExistence type="predicted"/>
<dbReference type="EMBL" id="GL870876">
    <property type="protein sequence ID" value="EIJ89778.1"/>
    <property type="molecule type" value="Genomic_DNA"/>
</dbReference>
<dbReference type="OrthoDB" id="10431620at2759"/>
<reference evidence="2" key="1">
    <citation type="submission" date="2011-01" db="EMBL/GenBank/DDBJ databases">
        <title>The Genome Sequence of Nematocida parisii strain ERTm3.</title>
        <authorList>
            <consortium name="The Broad Institute Genome Sequencing Platform"/>
            <consortium name="The Broad Institute Genome Sequencing Center for Infectious Disease"/>
            <person name="Cuomo C."/>
            <person name="Troemel E."/>
            <person name="Young S.K."/>
            <person name="Zeng Q."/>
            <person name="Gargeya S."/>
            <person name="Fitzgerald M."/>
            <person name="Haas B."/>
            <person name="Abouelleil A."/>
            <person name="Alvarado L."/>
            <person name="Arachchi H.M."/>
            <person name="Berlin A."/>
            <person name="Chapman S.B."/>
            <person name="Gearin G."/>
            <person name="Goldberg J."/>
            <person name="Griggs A."/>
            <person name="Gujja S."/>
            <person name="Hansen M."/>
            <person name="Heiman D."/>
            <person name="Howarth C."/>
            <person name="Larimer J."/>
            <person name="Lui A."/>
            <person name="MacDonald P.J.P."/>
            <person name="McCowen C."/>
            <person name="Montmayeur A."/>
            <person name="Murphy C."/>
            <person name="Neiman D."/>
            <person name="Pearson M."/>
            <person name="Priest M."/>
            <person name="Roberts A."/>
            <person name="Saif S."/>
            <person name="Shea T."/>
            <person name="Sisk P."/>
            <person name="Stolte C."/>
            <person name="Sykes S."/>
            <person name="Wortman J."/>
            <person name="Nusbaum C."/>
            <person name="Birren B."/>
        </authorList>
    </citation>
    <scope>NUCLEOTIDE SEQUENCE</scope>
    <source>
        <strain evidence="2">ERTm3</strain>
    </source>
</reference>
<keyword evidence="1" id="KW-1133">Transmembrane helix</keyword>
<evidence type="ECO:0000313" key="2">
    <source>
        <dbReference type="EMBL" id="EIJ89778.1"/>
    </source>
</evidence>
<organism evidence="2 3">
    <name type="scientific">Nematocida parisii (strain ERTm3)</name>
    <name type="common">Nematode killer fungus</name>
    <dbReference type="NCBI Taxonomy" id="935791"/>
    <lineage>
        <taxon>Eukaryota</taxon>
        <taxon>Fungi</taxon>
        <taxon>Fungi incertae sedis</taxon>
        <taxon>Microsporidia</taxon>
        <taxon>Nematocida</taxon>
    </lineage>
</organism>
<sequence>MMLRPIFNLSDIIWLVCFAEIVLSSSVIGSFMIRPLVTKMYVAFMDIKLQDTRLLRDENEQNAYQKNIIPNNILCSILALILLTARSFCPNGHALVTIIIMQFACILSAFAWSGFLFQILRIYLKGGLKKKSVLNHEASHKKNIFLLFSMFMITILAACAWWLYFVIMAFGSYIFMPGSLCYNS</sequence>